<evidence type="ECO:0000256" key="3">
    <source>
        <dbReference type="ARBA" id="ARBA00033309"/>
    </source>
</evidence>
<dbReference type="InterPro" id="IPR014816">
    <property type="entry name" value="tRNA_MeTrfase_Gcd14"/>
</dbReference>
<dbReference type="OMA" id="NERHATP"/>
<dbReference type="PANTHER" id="PTHR12133:SF1">
    <property type="entry name" value="TRNA (ADENINE(58)-N(1))-METHYLTRANSFERASE, MITOCHONDRIAL"/>
    <property type="match status" value="1"/>
</dbReference>
<dbReference type="PANTHER" id="PTHR12133">
    <property type="entry name" value="TRNA (ADENINE(58)-N(1))-METHYLTRANSFERASE"/>
    <property type="match status" value="1"/>
</dbReference>
<reference evidence="7" key="1">
    <citation type="submission" date="2012-06" db="EMBL/GenBank/DDBJ databases">
        <title>The genome sequence of Coniosporium apollinis CBS 100218.</title>
        <authorList>
            <consortium name="The Broad Institute Genome Sequencing Platform"/>
            <person name="Cuomo C."/>
            <person name="Gorbushina A."/>
            <person name="Noack S."/>
            <person name="Walker B."/>
            <person name="Young S.K."/>
            <person name="Zeng Q."/>
            <person name="Gargeya S."/>
            <person name="Fitzgerald M."/>
            <person name="Haas B."/>
            <person name="Abouelleil A."/>
            <person name="Alvarado L."/>
            <person name="Arachchi H.M."/>
            <person name="Berlin A.M."/>
            <person name="Chapman S.B."/>
            <person name="Goldberg J."/>
            <person name="Griggs A."/>
            <person name="Gujja S."/>
            <person name="Hansen M."/>
            <person name="Howarth C."/>
            <person name="Imamovic A."/>
            <person name="Larimer J."/>
            <person name="McCowan C."/>
            <person name="Montmayeur A."/>
            <person name="Murphy C."/>
            <person name="Neiman D."/>
            <person name="Pearson M."/>
            <person name="Priest M."/>
            <person name="Roberts A."/>
            <person name="Saif S."/>
            <person name="Shea T."/>
            <person name="Sisk P."/>
            <person name="Sykes S."/>
            <person name="Wortman J."/>
            <person name="Nusbaum C."/>
            <person name="Birren B."/>
        </authorList>
    </citation>
    <scope>NUCLEOTIDE SEQUENCE [LARGE SCALE GENOMIC DNA]</scope>
    <source>
        <strain evidence="7">CBS 100218</strain>
    </source>
</reference>
<evidence type="ECO:0000313" key="7">
    <source>
        <dbReference type="Proteomes" id="UP000016924"/>
    </source>
</evidence>
<dbReference type="SUPFAM" id="SSF53335">
    <property type="entry name" value="S-adenosyl-L-methionine-dependent methyltransferases"/>
    <property type="match status" value="1"/>
</dbReference>
<proteinExistence type="predicted"/>
<sequence>MNIQGMASRRALSALSRSRQYVNVCFQCRRKLATDSKVFAEGDIVLLRQKDDPSHAGILTKPLRPSARIETHRGTLPHASIIGRRVRDIVSSSKNVAYRIHEPTLAEYVRLTPRVVTPIYPGDANLIVSLLDIHVSPPCPTDGATFPLEILEAGTGHGALTLHLARAIHAANAPPPCSAATRPSSSSAASDTETTSSSTIEEAEEAEDVSYDAPLAEPATTAADPYEAWRKSRRAIIHTIEISAKHSEQAQRTVSRFRRGMYAHSVDFHVGDVSDWITSQLSSHDTTGRGMEFLSHVFLDLPAAEEKLELVAKAMRVDGVLAVFNPSITQIGECVTRIKELKLPFQLEQVVELGPPRLWDLRIVRPRSVDRLENARGEKRLSIKSGEEGVERAGEEGDEGSAEGMSDGDVTARDLEQAEELEKKQGVWKMVCRPKAGERVVGGGFLGVGRKEEIEDAVEATEEVEKEVEEETKEETEEISSSRSGYYVSYRLRGPLVRLRVDDEASSYLRRLLIFVLPAWTGFIEVMPYCKVVKVLVGK</sequence>
<dbReference type="eggNOG" id="KOG2915">
    <property type="taxonomic scope" value="Eukaryota"/>
</dbReference>
<keyword evidence="7" id="KW-1185">Reference proteome</keyword>
<dbReference type="GeneID" id="19899792"/>
<dbReference type="GO" id="GO:0031515">
    <property type="term" value="C:tRNA (m1A) methyltransferase complex"/>
    <property type="evidence" value="ECO:0007669"/>
    <property type="project" value="InterPro"/>
</dbReference>
<feature type="compositionally biased region" description="Acidic residues" evidence="5">
    <location>
        <begin position="201"/>
        <end position="210"/>
    </location>
</feature>
<dbReference type="OrthoDB" id="5585464at2759"/>
<evidence type="ECO:0000256" key="1">
    <source>
        <dbReference type="ARBA" id="ARBA00012796"/>
    </source>
</evidence>
<protein>
    <recommendedName>
        <fullName evidence="2">tRNA (adenine(58)-N(1))-methyltransferase catalytic subunit TRM61</fullName>
        <ecNumber evidence="1">2.1.1.220</ecNumber>
    </recommendedName>
    <alternativeName>
        <fullName evidence="3">tRNA(m1A58)-methyltransferase subunit TRM61</fullName>
    </alternativeName>
</protein>
<name>R7YN67_CONA1</name>
<dbReference type="EMBL" id="JH767562">
    <property type="protein sequence ID" value="EON63254.1"/>
    <property type="molecule type" value="Genomic_DNA"/>
</dbReference>
<dbReference type="EC" id="2.1.1.220" evidence="1"/>
<dbReference type="PROSITE" id="PS51620">
    <property type="entry name" value="SAM_TRM61"/>
    <property type="match status" value="1"/>
</dbReference>
<dbReference type="Proteomes" id="UP000016924">
    <property type="component" value="Unassembled WGS sequence"/>
</dbReference>
<gene>
    <name evidence="6" type="ORF">W97_02481</name>
</gene>
<dbReference type="HOGENOM" id="CLU_029873_1_0_1"/>
<dbReference type="GO" id="GO:0005739">
    <property type="term" value="C:mitochondrion"/>
    <property type="evidence" value="ECO:0007669"/>
    <property type="project" value="TreeGrafter"/>
</dbReference>
<evidence type="ECO:0000256" key="2">
    <source>
        <dbReference type="ARBA" id="ARBA00015963"/>
    </source>
</evidence>
<accession>R7YN67</accession>
<dbReference type="GO" id="GO:0030488">
    <property type="term" value="P:tRNA methylation"/>
    <property type="evidence" value="ECO:0007669"/>
    <property type="project" value="InterPro"/>
</dbReference>
<evidence type="ECO:0000256" key="4">
    <source>
        <dbReference type="SAM" id="Coils"/>
    </source>
</evidence>
<dbReference type="STRING" id="1168221.R7YN67"/>
<dbReference type="AlphaFoldDB" id="R7YN67"/>
<dbReference type="GO" id="GO:0160107">
    <property type="term" value="F:tRNA (adenine(58)-N1)-methyltransferase activity"/>
    <property type="evidence" value="ECO:0007669"/>
    <property type="project" value="UniProtKB-EC"/>
</dbReference>
<feature type="region of interest" description="Disordered" evidence="5">
    <location>
        <begin position="380"/>
        <end position="409"/>
    </location>
</feature>
<dbReference type="RefSeq" id="XP_007778571.1">
    <property type="nucleotide sequence ID" value="XM_007780381.1"/>
</dbReference>
<feature type="compositionally biased region" description="Low complexity" evidence="5">
    <location>
        <begin position="178"/>
        <end position="200"/>
    </location>
</feature>
<evidence type="ECO:0000256" key="5">
    <source>
        <dbReference type="SAM" id="MobiDB-lite"/>
    </source>
</evidence>
<dbReference type="InterPro" id="IPR029063">
    <property type="entry name" value="SAM-dependent_MTases_sf"/>
</dbReference>
<dbReference type="Gene3D" id="3.10.330.20">
    <property type="match status" value="1"/>
</dbReference>
<feature type="region of interest" description="Disordered" evidence="5">
    <location>
        <begin position="174"/>
        <end position="217"/>
    </location>
</feature>
<keyword evidence="4" id="KW-0175">Coiled coil</keyword>
<organism evidence="6 7">
    <name type="scientific">Coniosporium apollinis (strain CBS 100218)</name>
    <name type="common">Rock-inhabiting black yeast</name>
    <dbReference type="NCBI Taxonomy" id="1168221"/>
    <lineage>
        <taxon>Eukaryota</taxon>
        <taxon>Fungi</taxon>
        <taxon>Dikarya</taxon>
        <taxon>Ascomycota</taxon>
        <taxon>Pezizomycotina</taxon>
        <taxon>Dothideomycetes</taxon>
        <taxon>Dothideomycetes incertae sedis</taxon>
        <taxon>Coniosporium</taxon>
    </lineage>
</organism>
<dbReference type="Gene3D" id="3.40.50.150">
    <property type="entry name" value="Vaccinia Virus protein VP39"/>
    <property type="match status" value="1"/>
</dbReference>
<feature type="compositionally biased region" description="Basic and acidic residues" evidence="5">
    <location>
        <begin position="380"/>
        <end position="395"/>
    </location>
</feature>
<feature type="coiled-coil region" evidence="4">
    <location>
        <begin position="450"/>
        <end position="478"/>
    </location>
</feature>
<evidence type="ECO:0000313" key="6">
    <source>
        <dbReference type="EMBL" id="EON63254.1"/>
    </source>
</evidence>